<feature type="transmembrane region" description="Helical" evidence="1">
    <location>
        <begin position="50"/>
        <end position="69"/>
    </location>
</feature>
<name>A0A231GTY9_9NOCA</name>
<reference evidence="2 3" key="1">
    <citation type="submission" date="2017-07" db="EMBL/GenBank/DDBJ databases">
        <title>First draft Genome Sequence of Nocardia cerradoensis isolated from human infection.</title>
        <authorList>
            <person name="Carrasco G."/>
        </authorList>
    </citation>
    <scope>NUCLEOTIDE SEQUENCE [LARGE SCALE GENOMIC DNA]</scope>
    <source>
        <strain evidence="2 3">CNM20130759</strain>
    </source>
</reference>
<evidence type="ECO:0000256" key="1">
    <source>
        <dbReference type="SAM" id="Phobius"/>
    </source>
</evidence>
<organism evidence="2 3">
    <name type="scientific">Nocardia cerradoensis</name>
    <dbReference type="NCBI Taxonomy" id="85688"/>
    <lineage>
        <taxon>Bacteria</taxon>
        <taxon>Bacillati</taxon>
        <taxon>Actinomycetota</taxon>
        <taxon>Actinomycetes</taxon>
        <taxon>Mycobacteriales</taxon>
        <taxon>Nocardiaceae</taxon>
        <taxon>Nocardia</taxon>
    </lineage>
</organism>
<keyword evidence="3" id="KW-1185">Reference proteome</keyword>
<dbReference type="AlphaFoldDB" id="A0A231GTY9"/>
<keyword evidence="1" id="KW-1133">Transmembrane helix</keyword>
<proteinExistence type="predicted"/>
<evidence type="ECO:0008006" key="4">
    <source>
        <dbReference type="Google" id="ProtNLM"/>
    </source>
</evidence>
<keyword evidence="1" id="KW-0472">Membrane</keyword>
<evidence type="ECO:0000313" key="2">
    <source>
        <dbReference type="EMBL" id="OXR40084.1"/>
    </source>
</evidence>
<comment type="caution">
    <text evidence="2">The sequence shown here is derived from an EMBL/GenBank/DDBJ whole genome shotgun (WGS) entry which is preliminary data.</text>
</comment>
<accession>A0A231GTY9</accession>
<protein>
    <recommendedName>
        <fullName evidence="4">Lipopolysaccharide assembly protein A domain-containing protein</fullName>
    </recommendedName>
</protein>
<keyword evidence="1" id="KW-0812">Transmembrane</keyword>
<evidence type="ECO:0000313" key="3">
    <source>
        <dbReference type="Proteomes" id="UP000215506"/>
    </source>
</evidence>
<dbReference type="RefSeq" id="WP_039782579.1">
    <property type="nucleotide sequence ID" value="NZ_JAAXOR010000001.1"/>
</dbReference>
<dbReference type="EMBL" id="NGAF01000042">
    <property type="protein sequence ID" value="OXR40084.1"/>
    <property type="molecule type" value="Genomic_DNA"/>
</dbReference>
<dbReference type="Proteomes" id="UP000215506">
    <property type="component" value="Unassembled WGS sequence"/>
</dbReference>
<gene>
    <name evidence="2" type="ORF">B7C42_07839</name>
</gene>
<sequence>MDRAAKPSLLSRISPRQWVAIVLAVLAVIFVAQNHHRVDINILTVTIRSPLWLILLIMFVVGWIVGLFTRRGRR</sequence>